<proteinExistence type="predicted"/>
<feature type="transmembrane region" description="Helical" evidence="1">
    <location>
        <begin position="12"/>
        <end position="30"/>
    </location>
</feature>
<evidence type="ECO:0000256" key="1">
    <source>
        <dbReference type="SAM" id="Phobius"/>
    </source>
</evidence>
<dbReference type="InterPro" id="IPR012444">
    <property type="entry name" value="DUF1647"/>
</dbReference>
<name>A0AAE0RQA9_9BIVA</name>
<dbReference type="EMBL" id="JAEAOA010001999">
    <property type="protein sequence ID" value="KAK3577677.1"/>
    <property type="molecule type" value="Genomic_DNA"/>
</dbReference>
<keyword evidence="3" id="KW-1185">Reference proteome</keyword>
<dbReference type="PANTHER" id="PTHR31389:SF4">
    <property type="entry name" value="LD39211P"/>
    <property type="match status" value="1"/>
</dbReference>
<reference evidence="2" key="2">
    <citation type="journal article" date="2021" name="Genome Biol. Evol.">
        <title>Developing a high-quality reference genome for a parasitic bivalve with doubly uniparental inheritance (Bivalvia: Unionida).</title>
        <authorList>
            <person name="Smith C.H."/>
        </authorList>
    </citation>
    <scope>NUCLEOTIDE SEQUENCE</scope>
    <source>
        <strain evidence="2">CHS0354</strain>
        <tissue evidence="2">Mantle</tissue>
    </source>
</reference>
<dbReference type="InterPro" id="IPR029044">
    <property type="entry name" value="Nucleotide-diphossugar_trans"/>
</dbReference>
<evidence type="ECO:0000313" key="2">
    <source>
        <dbReference type="EMBL" id="KAK3577677.1"/>
    </source>
</evidence>
<organism evidence="2 3">
    <name type="scientific">Potamilus streckersoni</name>
    <dbReference type="NCBI Taxonomy" id="2493646"/>
    <lineage>
        <taxon>Eukaryota</taxon>
        <taxon>Metazoa</taxon>
        <taxon>Spiralia</taxon>
        <taxon>Lophotrochozoa</taxon>
        <taxon>Mollusca</taxon>
        <taxon>Bivalvia</taxon>
        <taxon>Autobranchia</taxon>
        <taxon>Heteroconchia</taxon>
        <taxon>Palaeoheterodonta</taxon>
        <taxon>Unionida</taxon>
        <taxon>Unionoidea</taxon>
        <taxon>Unionidae</taxon>
        <taxon>Ambleminae</taxon>
        <taxon>Lampsilini</taxon>
        <taxon>Potamilus</taxon>
    </lineage>
</organism>
<keyword evidence="1" id="KW-0472">Membrane</keyword>
<sequence length="351" mass="40347">MRTMKQRTRAFLFFVGVILVLLTIVVYDYMEWNNSRIGPILNVSGNCPETLSSDIKLNKNKIRTYPSASREYLKLLGLDIIQRYNGTLKRIPVIVSGASSNHFAEALFMIQHVKSTLYPKFGPMKMIFFDLGCTSSQRERIRQECACDVRIFPYEQFPKYVSRVDAYAWKPIAIQMILKDYGSVMWMDCSIRFVADLNRVFTRALKEGIQIHSSLNGTTTAIHTDISTFQALGELPCTFRDTGEMYATWMVVHATEFVEEYIMKPWVSCALIPGCMVVNRGVSSCGNDKYYHQCHRFDQSVLSIILHRLYRGSLEKIHVGDAVWIKCGGYSSLWILPHFINEVLFEKTRSC</sequence>
<reference evidence="2" key="1">
    <citation type="journal article" date="2021" name="Genome Biol. Evol.">
        <title>A High-Quality Reference Genome for a Parasitic Bivalve with Doubly Uniparental Inheritance (Bivalvia: Unionida).</title>
        <authorList>
            <person name="Smith C.H."/>
        </authorList>
    </citation>
    <scope>NUCLEOTIDE SEQUENCE</scope>
    <source>
        <strain evidence="2">CHS0354</strain>
    </source>
</reference>
<keyword evidence="1" id="KW-0812">Transmembrane</keyword>
<dbReference type="Gene3D" id="3.90.550.10">
    <property type="entry name" value="Spore Coat Polysaccharide Biosynthesis Protein SpsA, Chain A"/>
    <property type="match status" value="1"/>
</dbReference>
<gene>
    <name evidence="2" type="ORF">CHS0354_034154</name>
</gene>
<keyword evidence="1" id="KW-1133">Transmembrane helix</keyword>
<evidence type="ECO:0000313" key="3">
    <source>
        <dbReference type="Proteomes" id="UP001195483"/>
    </source>
</evidence>
<dbReference type="Proteomes" id="UP001195483">
    <property type="component" value="Unassembled WGS sequence"/>
</dbReference>
<protein>
    <submittedName>
        <fullName evidence="2">Uncharacterized protein</fullName>
    </submittedName>
</protein>
<dbReference type="Pfam" id="PF07801">
    <property type="entry name" value="DUF1647"/>
    <property type="match status" value="1"/>
</dbReference>
<accession>A0AAE0RQA9</accession>
<dbReference type="SUPFAM" id="SSF53448">
    <property type="entry name" value="Nucleotide-diphospho-sugar transferases"/>
    <property type="match status" value="1"/>
</dbReference>
<comment type="caution">
    <text evidence="2">The sequence shown here is derived from an EMBL/GenBank/DDBJ whole genome shotgun (WGS) entry which is preliminary data.</text>
</comment>
<dbReference type="PANTHER" id="PTHR31389">
    <property type="entry name" value="LD39211P"/>
    <property type="match status" value="1"/>
</dbReference>
<dbReference type="AlphaFoldDB" id="A0AAE0RQA9"/>
<reference evidence="2" key="3">
    <citation type="submission" date="2023-05" db="EMBL/GenBank/DDBJ databases">
        <authorList>
            <person name="Smith C.H."/>
        </authorList>
    </citation>
    <scope>NUCLEOTIDE SEQUENCE</scope>
    <source>
        <strain evidence="2">CHS0354</strain>
        <tissue evidence="2">Mantle</tissue>
    </source>
</reference>